<dbReference type="GO" id="GO:0008137">
    <property type="term" value="F:NADH dehydrogenase (ubiquinone) activity"/>
    <property type="evidence" value="ECO:0007669"/>
    <property type="project" value="UniProtKB-UniRule"/>
</dbReference>
<gene>
    <name evidence="10" type="primary">ND3</name>
</gene>
<protein>
    <recommendedName>
        <fullName evidence="3 9">NADH-ubiquinone oxidoreductase chain 3</fullName>
        <ecNumber evidence="9">7.1.1.2</ecNumber>
    </recommendedName>
</protein>
<dbReference type="Pfam" id="PF00507">
    <property type="entry name" value="Oxidored_q4"/>
    <property type="match status" value="1"/>
</dbReference>
<comment type="catalytic activity">
    <reaction evidence="8 9">
        <text>a ubiquinone + NADH + 5 H(+)(in) = a ubiquinol + NAD(+) + 4 H(+)(out)</text>
        <dbReference type="Rhea" id="RHEA:29091"/>
        <dbReference type="Rhea" id="RHEA-COMP:9565"/>
        <dbReference type="Rhea" id="RHEA-COMP:9566"/>
        <dbReference type="ChEBI" id="CHEBI:15378"/>
        <dbReference type="ChEBI" id="CHEBI:16389"/>
        <dbReference type="ChEBI" id="CHEBI:17976"/>
        <dbReference type="ChEBI" id="CHEBI:57540"/>
        <dbReference type="ChEBI" id="CHEBI:57945"/>
        <dbReference type="EC" id="7.1.1.2"/>
    </reaction>
</comment>
<proteinExistence type="inferred from homology"/>
<keyword evidence="9" id="KW-0249">Electron transport</keyword>
<evidence type="ECO:0000256" key="1">
    <source>
        <dbReference type="ARBA" id="ARBA00004370"/>
    </source>
</evidence>
<comment type="similarity">
    <text evidence="2 9">Belongs to the complex I subunit 3 family.</text>
</comment>
<dbReference type="GeneID" id="24250536"/>
<dbReference type="GO" id="GO:0031966">
    <property type="term" value="C:mitochondrial membrane"/>
    <property type="evidence" value="ECO:0007669"/>
    <property type="project" value="UniProtKB-SubCell"/>
</dbReference>
<name>A0A0E3Z4Z2_NEPCI</name>
<dbReference type="CTD" id="4537"/>
<accession>A0A0E3Z4Z2</accession>
<keyword evidence="9" id="KW-0679">Respiratory chain</keyword>
<evidence type="ECO:0000256" key="6">
    <source>
        <dbReference type="ARBA" id="ARBA00022989"/>
    </source>
</evidence>
<dbReference type="EMBL" id="KP749836">
    <property type="protein sequence ID" value="AKC91095.1"/>
    <property type="molecule type" value="Genomic_DNA"/>
</dbReference>
<dbReference type="AlphaFoldDB" id="A0A0E3Z4Z2"/>
<dbReference type="GO" id="GO:0030964">
    <property type="term" value="C:NADH dehydrogenase complex"/>
    <property type="evidence" value="ECO:0007669"/>
    <property type="project" value="TreeGrafter"/>
</dbReference>
<dbReference type="Gene3D" id="1.20.58.1610">
    <property type="entry name" value="NADH:ubiquinone/plastoquinone oxidoreductase, chain 3"/>
    <property type="match status" value="1"/>
</dbReference>
<keyword evidence="7 9" id="KW-0472">Membrane</keyword>
<keyword evidence="9" id="KW-0520">NAD</keyword>
<keyword evidence="5 9" id="KW-0812">Transmembrane</keyword>
<feature type="transmembrane region" description="Helical" evidence="9">
    <location>
        <begin position="7"/>
        <end position="26"/>
    </location>
</feature>
<keyword evidence="6 9" id="KW-1133">Transmembrane helix</keyword>
<evidence type="ECO:0000256" key="7">
    <source>
        <dbReference type="ARBA" id="ARBA00023136"/>
    </source>
</evidence>
<organism evidence="10">
    <name type="scientific">Nephotettix cincticeps</name>
    <name type="common">Green rice leafhopper</name>
    <name type="synonym">Selenocephalus cincticeps</name>
    <dbReference type="NCBI Taxonomy" id="94400"/>
    <lineage>
        <taxon>Eukaryota</taxon>
        <taxon>Metazoa</taxon>
        <taxon>Ecdysozoa</taxon>
        <taxon>Arthropoda</taxon>
        <taxon>Hexapoda</taxon>
        <taxon>Insecta</taxon>
        <taxon>Pterygota</taxon>
        <taxon>Neoptera</taxon>
        <taxon>Paraneoptera</taxon>
        <taxon>Hemiptera</taxon>
        <taxon>Auchenorrhyncha</taxon>
        <taxon>Membracoidea</taxon>
        <taxon>Cicadellidae</taxon>
        <taxon>Deltocephalinae</taxon>
        <taxon>Chiasmini</taxon>
        <taxon>Nephotettix</taxon>
    </lineage>
</organism>
<keyword evidence="9" id="KW-0830">Ubiquinone</keyword>
<dbReference type="EC" id="7.1.1.2" evidence="9"/>
<dbReference type="InterPro" id="IPR000440">
    <property type="entry name" value="NADH_UbQ/plastoQ_OxRdtase_su3"/>
</dbReference>
<feature type="transmembrane region" description="Helical" evidence="9">
    <location>
        <begin position="57"/>
        <end position="79"/>
    </location>
</feature>
<keyword evidence="9" id="KW-1278">Translocase</keyword>
<evidence type="ECO:0000256" key="9">
    <source>
        <dbReference type="RuleBase" id="RU003640"/>
    </source>
</evidence>
<geneLocation type="mitochondrion" evidence="10"/>
<keyword evidence="9 10" id="KW-0496">Mitochondrion</keyword>
<keyword evidence="4 9" id="KW-0813">Transport</keyword>
<evidence type="ECO:0000256" key="5">
    <source>
        <dbReference type="ARBA" id="ARBA00022692"/>
    </source>
</evidence>
<reference evidence="10" key="1">
    <citation type="submission" date="2015-02" db="EMBL/GenBank/DDBJ databases">
        <title>Complete mitochondrial genome of Nephotettix cincticeps (Hemiptera:Cicadellidae).</title>
        <authorList>
            <person name="Zhang H."/>
            <person name="Yan D."/>
        </authorList>
    </citation>
    <scope>NUCLEOTIDE SEQUENCE</scope>
</reference>
<evidence type="ECO:0000256" key="8">
    <source>
        <dbReference type="ARBA" id="ARBA00049551"/>
    </source>
</evidence>
<evidence type="ECO:0000313" key="10">
    <source>
        <dbReference type="EMBL" id="AKC91095.1"/>
    </source>
</evidence>
<feature type="transmembrane region" description="Helical" evidence="9">
    <location>
        <begin position="86"/>
        <end position="106"/>
    </location>
</feature>
<evidence type="ECO:0000256" key="3">
    <source>
        <dbReference type="ARBA" id="ARBA00021007"/>
    </source>
</evidence>
<comment type="function">
    <text evidence="9">Core subunit of the mitochondrial membrane respiratory chain NADH dehydrogenase (Complex I) which catalyzes electron transfer from NADH through the respiratory chain, using ubiquinone as an electron acceptor. Essential for the catalytic activity of complex I.</text>
</comment>
<sequence>MNMMINWFFIILILMMIISLLIFLVSKKVNLDTQKSTPFECGFNPLSYARMPFSTHFFMIAVIFLIFDIEIIMIMPMVITFKMIKIWFWILTCTSFILILLVGILYEWSNGMINWTK</sequence>
<dbReference type="PANTHER" id="PTHR11058:SF9">
    <property type="entry name" value="NADH-UBIQUINONE OXIDOREDUCTASE CHAIN 3"/>
    <property type="match status" value="1"/>
</dbReference>
<evidence type="ECO:0000256" key="2">
    <source>
        <dbReference type="ARBA" id="ARBA00008472"/>
    </source>
</evidence>
<comment type="subcellular location">
    <subcellularLocation>
        <location evidence="1">Membrane</location>
    </subcellularLocation>
    <subcellularLocation>
        <location evidence="9">Mitochondrion membrane</location>
        <topology evidence="9">Multi-pass membrane protein</topology>
    </subcellularLocation>
</comment>
<evidence type="ECO:0000256" key="4">
    <source>
        <dbReference type="ARBA" id="ARBA00022448"/>
    </source>
</evidence>
<dbReference type="InterPro" id="IPR038430">
    <property type="entry name" value="NDAH_ubi_oxred_su3_sf"/>
</dbReference>
<dbReference type="PANTHER" id="PTHR11058">
    <property type="entry name" value="NADH-UBIQUINONE OXIDOREDUCTASE CHAIN 3"/>
    <property type="match status" value="1"/>
</dbReference>
<dbReference type="RefSeq" id="YP_009136189.1">
    <property type="nucleotide sequence ID" value="NC_026977.1"/>
</dbReference>